<keyword evidence="3" id="KW-1185">Reference proteome</keyword>
<evidence type="ECO:0000256" key="1">
    <source>
        <dbReference type="SAM" id="MobiDB-lite"/>
    </source>
</evidence>
<feature type="region of interest" description="Disordered" evidence="1">
    <location>
        <begin position="1"/>
        <end position="22"/>
    </location>
</feature>
<accession>A0AAD1U6I4</accession>
<protein>
    <submittedName>
        <fullName evidence="2">Uncharacterized protein</fullName>
    </submittedName>
</protein>
<reference evidence="2" key="1">
    <citation type="submission" date="2023-07" db="EMBL/GenBank/DDBJ databases">
        <authorList>
            <consortium name="AG Swart"/>
            <person name="Singh M."/>
            <person name="Singh A."/>
            <person name="Seah K."/>
            <person name="Emmerich C."/>
        </authorList>
    </citation>
    <scope>NUCLEOTIDE SEQUENCE</scope>
    <source>
        <strain evidence="2">DP1</strain>
    </source>
</reference>
<dbReference type="Proteomes" id="UP001295684">
    <property type="component" value="Unassembled WGS sequence"/>
</dbReference>
<name>A0AAD1U6I4_EUPCR</name>
<evidence type="ECO:0000313" key="3">
    <source>
        <dbReference type="Proteomes" id="UP001295684"/>
    </source>
</evidence>
<dbReference type="AlphaFoldDB" id="A0AAD1U6I4"/>
<comment type="caution">
    <text evidence="2">The sequence shown here is derived from an EMBL/GenBank/DDBJ whole genome shotgun (WGS) entry which is preliminary data.</text>
</comment>
<organism evidence="2 3">
    <name type="scientific">Euplotes crassus</name>
    <dbReference type="NCBI Taxonomy" id="5936"/>
    <lineage>
        <taxon>Eukaryota</taxon>
        <taxon>Sar</taxon>
        <taxon>Alveolata</taxon>
        <taxon>Ciliophora</taxon>
        <taxon>Intramacronucleata</taxon>
        <taxon>Spirotrichea</taxon>
        <taxon>Hypotrichia</taxon>
        <taxon>Euplotida</taxon>
        <taxon>Euplotidae</taxon>
        <taxon>Moneuplotes</taxon>
    </lineage>
</organism>
<proteinExistence type="predicted"/>
<gene>
    <name evidence="2" type="ORF">ECRASSUSDP1_LOCUS4151</name>
</gene>
<dbReference type="EMBL" id="CAMPGE010003979">
    <property type="protein sequence ID" value="CAI2362823.1"/>
    <property type="molecule type" value="Genomic_DNA"/>
</dbReference>
<evidence type="ECO:0000313" key="2">
    <source>
        <dbReference type="EMBL" id="CAI2362823.1"/>
    </source>
</evidence>
<sequence>MFQSGTKRHTPNKKSGKSKLSKRMRLLKNVNMMQNKKQTQSINVNTTRRSMIVNLALSQHFLNVNEKESDEVSISSPRKMFKLDTSKLLQKRLSNRRVKSVVKAKDWLEKAKMYNIFSKVSAAVKKNEPLELDTIGINNTPYVEILKQKEHSTKFGRASPRSTVKNHACLYSISLEHEQNLSRALVSQNKEKAIYKEIRNSLIDLDTNNNKHDERRSKSKEHLLKSLKRLIKNDRTHNRRYLNY</sequence>